<dbReference type="OrthoDB" id="2627617at2"/>
<protein>
    <recommendedName>
        <fullName evidence="3">Phage tail assembly protein</fullName>
    </recommendedName>
</protein>
<keyword evidence="2" id="KW-1185">Reference proteome</keyword>
<comment type="caution">
    <text evidence="1">The sequence shown here is derived from an EMBL/GenBank/DDBJ whole genome shotgun (WGS) entry which is preliminary data.</text>
</comment>
<dbReference type="InterPro" id="IPR019289">
    <property type="entry name" value="Phage_tail_E/E"/>
</dbReference>
<evidence type="ECO:0008006" key="3">
    <source>
        <dbReference type="Google" id="ProtNLM"/>
    </source>
</evidence>
<proteinExistence type="predicted"/>
<name>A0A2P7V3R6_9BACL</name>
<evidence type="ECO:0000313" key="1">
    <source>
        <dbReference type="EMBL" id="PSJ93845.1"/>
    </source>
</evidence>
<dbReference type="Proteomes" id="UP000240419">
    <property type="component" value="Unassembled WGS sequence"/>
</dbReference>
<dbReference type="AlphaFoldDB" id="A0A2P7V3R6"/>
<reference evidence="1 2" key="1">
    <citation type="submission" date="2018-03" db="EMBL/GenBank/DDBJ databases">
        <title>Brevisbacillus phylogenomics.</title>
        <authorList>
            <person name="Dunlap C."/>
        </authorList>
    </citation>
    <scope>NUCLEOTIDE SEQUENCE [LARGE SCALE GENOMIC DNA]</scope>
    <source>
        <strain evidence="1 2">NRRL NRS-1210</strain>
    </source>
</reference>
<dbReference type="RefSeq" id="WP_106839902.1">
    <property type="nucleotide sequence ID" value="NZ_JBCNIW010000053.1"/>
</dbReference>
<evidence type="ECO:0000313" key="2">
    <source>
        <dbReference type="Proteomes" id="UP000240419"/>
    </source>
</evidence>
<organism evidence="1 2">
    <name type="scientific">Brevibacillus fortis</name>
    <dbReference type="NCBI Taxonomy" id="2126352"/>
    <lineage>
        <taxon>Bacteria</taxon>
        <taxon>Bacillati</taxon>
        <taxon>Bacillota</taxon>
        <taxon>Bacilli</taxon>
        <taxon>Bacillales</taxon>
        <taxon>Paenibacillaceae</taxon>
        <taxon>Brevibacillus</taxon>
    </lineage>
</organism>
<dbReference type="Pfam" id="PF10109">
    <property type="entry name" value="Phage_TAC_7"/>
    <property type="match status" value="1"/>
</dbReference>
<dbReference type="EMBL" id="PXZM01000026">
    <property type="protein sequence ID" value="PSJ93845.1"/>
    <property type="molecule type" value="Genomic_DNA"/>
</dbReference>
<gene>
    <name evidence="1" type="ORF">C7R93_16820</name>
</gene>
<sequence>MKLPLPLEKPLKVDDKEITSLTFDFDKLTGADIINATNEARQISGYSPNEMQSSTFRAVLAAKACGVLYHDLLKLGARDFFRAVTAAHAFLLGMDLKEMEEIEKTEE</sequence>
<accession>A0A2P7V3R6</accession>